<dbReference type="EMBL" id="AP018448">
    <property type="protein sequence ID" value="BBC33002.1"/>
    <property type="molecule type" value="Genomic_DNA"/>
</dbReference>
<dbReference type="SMART" id="SM00824">
    <property type="entry name" value="PKS_TE"/>
    <property type="match status" value="1"/>
</dbReference>
<protein>
    <recommendedName>
        <fullName evidence="3">Thioesterase TesA-like domain-containing protein</fullName>
    </recommendedName>
</protein>
<keyword evidence="5" id="KW-1185">Reference proteome</keyword>
<evidence type="ECO:0000313" key="5">
    <source>
        <dbReference type="Proteomes" id="UP001321542"/>
    </source>
</evidence>
<evidence type="ECO:0000313" key="4">
    <source>
        <dbReference type="EMBL" id="BBC33002.1"/>
    </source>
</evidence>
<dbReference type="Pfam" id="PF00975">
    <property type="entry name" value="Thioesterase"/>
    <property type="match status" value="1"/>
</dbReference>
<evidence type="ECO:0000256" key="1">
    <source>
        <dbReference type="ARBA" id="ARBA00007169"/>
    </source>
</evidence>
<dbReference type="InterPro" id="IPR029058">
    <property type="entry name" value="AB_hydrolase_fold"/>
</dbReference>
<dbReference type="Proteomes" id="UP001321542">
    <property type="component" value="Chromosome"/>
</dbReference>
<dbReference type="SUPFAM" id="SSF53474">
    <property type="entry name" value="alpha/beta-Hydrolases"/>
    <property type="match status" value="1"/>
</dbReference>
<sequence>MRVSQGQDIWFRRFRALTRPHSTTAADAAYELVCFPHAGGSAGYWRPLAVGLAPAVDVLAVQYPGRLDRFREAPVEDLHLLADLIVEALGPPGDRPRALLGHSMGASLAYEVAVRLARLPGGEPHLLVLSGRRAPSSAKRRTEDWPRNDAELVARVRGLGGTESAFFDDPELLELALPALRGDYRALASYEDTEGPLLSCPVVTLTGDRDSAAPVEDVQAWQNHTSGDCRSHVFAGGHFFLNDHASEVTDLIRDLLPTRTA</sequence>
<dbReference type="PANTHER" id="PTHR11487">
    <property type="entry name" value="THIOESTERASE"/>
    <property type="match status" value="1"/>
</dbReference>
<organism evidence="4 5">
    <name type="scientific">Streptomyces graminofaciens</name>
    <dbReference type="NCBI Taxonomy" id="68212"/>
    <lineage>
        <taxon>Bacteria</taxon>
        <taxon>Bacillati</taxon>
        <taxon>Actinomycetota</taxon>
        <taxon>Actinomycetes</taxon>
        <taxon>Kitasatosporales</taxon>
        <taxon>Streptomycetaceae</taxon>
        <taxon>Streptomyces</taxon>
    </lineage>
</organism>
<keyword evidence="2" id="KW-0378">Hydrolase</keyword>
<feature type="domain" description="Thioesterase TesA-like" evidence="3">
    <location>
        <begin position="33"/>
        <end position="256"/>
    </location>
</feature>
<gene>
    <name evidence="4" type="ORF">SGFS_042960</name>
</gene>
<reference evidence="4 5" key="2">
    <citation type="journal article" date="2023" name="ChemBioChem">
        <title>Acyltransferase Domain Exchange between Two Independent Type I Polyketide Synthases in the Same Producer Strain of Macrolide Antibiotics.</title>
        <authorList>
            <person name="Kudo F."/>
            <person name="Kishikawa K."/>
            <person name="Tsuboi K."/>
            <person name="Kido T."/>
            <person name="Usui T."/>
            <person name="Hashimoto J."/>
            <person name="Shin-Ya K."/>
            <person name="Miyanaga A."/>
            <person name="Eguchi T."/>
        </authorList>
    </citation>
    <scope>NUCLEOTIDE SEQUENCE [LARGE SCALE GENOMIC DNA]</scope>
    <source>
        <strain evidence="4 5">A-8890</strain>
    </source>
</reference>
<evidence type="ECO:0000256" key="2">
    <source>
        <dbReference type="ARBA" id="ARBA00022801"/>
    </source>
</evidence>
<dbReference type="InterPro" id="IPR012223">
    <property type="entry name" value="TEII"/>
</dbReference>
<name>A0ABM7FAZ9_9ACTN</name>
<accession>A0ABM7FAZ9</accession>
<evidence type="ECO:0000259" key="3">
    <source>
        <dbReference type="SMART" id="SM00824"/>
    </source>
</evidence>
<dbReference type="Gene3D" id="3.40.50.1820">
    <property type="entry name" value="alpha/beta hydrolase"/>
    <property type="match status" value="1"/>
</dbReference>
<dbReference type="InterPro" id="IPR001031">
    <property type="entry name" value="Thioesterase"/>
</dbReference>
<comment type="similarity">
    <text evidence="1">Belongs to the thioesterase family.</text>
</comment>
<dbReference type="PANTHER" id="PTHR11487:SF0">
    <property type="entry name" value="S-ACYL FATTY ACID SYNTHASE THIOESTERASE, MEDIUM CHAIN"/>
    <property type="match status" value="1"/>
</dbReference>
<proteinExistence type="inferred from homology"/>
<reference evidence="4 5" key="1">
    <citation type="journal article" date="2010" name="ChemBioChem">
        <title>Cloning and characterization of the biosynthetic gene cluster of 16-membered macrolide antibiotic FD-891: involvement of a dual functional cytochrome P450 monooxygenase catalyzing epoxidation and hydroxylation.</title>
        <authorList>
            <person name="Kudo F."/>
            <person name="Motegi A."/>
            <person name="Mizoue K."/>
            <person name="Eguchi T."/>
        </authorList>
    </citation>
    <scope>NUCLEOTIDE SEQUENCE [LARGE SCALE GENOMIC DNA]</scope>
    <source>
        <strain evidence="4 5">A-8890</strain>
    </source>
</reference>
<dbReference type="InterPro" id="IPR020802">
    <property type="entry name" value="TesA-like"/>
</dbReference>